<dbReference type="HOGENOM" id="CLU_2602207_0_0_14"/>
<dbReference type="PATRIC" id="fig|1246955.3.peg.692"/>
<dbReference type="AlphaFoldDB" id="L0RYC3"/>
<sequence length="79" mass="9725">MKYISKCKEILNIQLINNQLLIKEFYYFYLSDELKSLMTYKTFIQRFNQLGLHTIHTTRRGKKIARESRKNFWWDNTNS</sequence>
<keyword evidence="2" id="KW-1185">Reference proteome</keyword>
<accession>L0RYC3</accession>
<protein>
    <submittedName>
        <fullName evidence="1">Uncharacterized protein</fullName>
    </submittedName>
</protein>
<reference evidence="2" key="1">
    <citation type="journal article" date="2013" name="Genome Announc.">
        <title>Complete genome sequence of Mycoplasma cynos strain C142.</title>
        <authorList>
            <person name="Walker C.A."/>
            <person name="Mannering S.A."/>
            <person name="Shields S."/>
            <person name="Blake D.P."/>
            <person name="Brownlie J."/>
        </authorList>
    </citation>
    <scope>NUCLEOTIDE SEQUENCE [LARGE SCALE GENOMIC DNA]</scope>
    <source>
        <strain evidence="2">C142</strain>
    </source>
</reference>
<dbReference type="STRING" id="1246955.MCYN_0768"/>
<evidence type="ECO:0000313" key="1">
    <source>
        <dbReference type="EMBL" id="CCP24500.1"/>
    </source>
</evidence>
<evidence type="ECO:0000313" key="2">
    <source>
        <dbReference type="Proteomes" id="UP000010466"/>
    </source>
</evidence>
<name>L0RYC3_MYCC1</name>
<organism evidence="1 2">
    <name type="scientific">Mycoplasmopsis cynos (strain C142)</name>
    <name type="common">Mycoplasma cynos</name>
    <dbReference type="NCBI Taxonomy" id="1246955"/>
    <lineage>
        <taxon>Bacteria</taxon>
        <taxon>Bacillati</taxon>
        <taxon>Mycoplasmatota</taxon>
        <taxon>Mycoplasmoidales</taxon>
        <taxon>Metamycoplasmataceae</taxon>
        <taxon>Mycoplasmopsis</taxon>
    </lineage>
</organism>
<dbReference type="KEGG" id="mcy:MCYN_0768"/>
<proteinExistence type="predicted"/>
<dbReference type="Proteomes" id="UP000010466">
    <property type="component" value="Chromosome"/>
</dbReference>
<dbReference type="EMBL" id="HF559394">
    <property type="protein sequence ID" value="CCP24500.1"/>
    <property type="molecule type" value="Genomic_DNA"/>
</dbReference>
<gene>
    <name evidence="1" type="primary">MCYN0768</name>
    <name evidence="1" type="ordered locus">MCYN_0768</name>
</gene>